<dbReference type="InterPro" id="IPR041588">
    <property type="entry name" value="Integrase_H2C2"/>
</dbReference>
<dbReference type="CDD" id="cd01647">
    <property type="entry name" value="RT_LTR"/>
    <property type="match status" value="1"/>
</dbReference>
<dbReference type="Gene3D" id="1.10.340.70">
    <property type="match status" value="1"/>
</dbReference>
<dbReference type="Gene3D" id="3.30.70.270">
    <property type="match status" value="1"/>
</dbReference>
<evidence type="ECO:0000259" key="2">
    <source>
        <dbReference type="PROSITE" id="PS50879"/>
    </source>
</evidence>
<feature type="domain" description="RNase H type-1" evidence="2">
    <location>
        <begin position="704"/>
        <end position="837"/>
    </location>
</feature>
<dbReference type="GO" id="GO:0015074">
    <property type="term" value="P:DNA integration"/>
    <property type="evidence" value="ECO:0007669"/>
    <property type="project" value="InterPro"/>
</dbReference>
<evidence type="ECO:0000313" key="7">
    <source>
        <dbReference type="Proteomes" id="UP000321947"/>
    </source>
</evidence>
<evidence type="ECO:0000313" key="6">
    <source>
        <dbReference type="Proteomes" id="UP000321393"/>
    </source>
</evidence>
<evidence type="ECO:0000313" key="5">
    <source>
        <dbReference type="EMBL" id="TYK12201.1"/>
    </source>
</evidence>
<evidence type="ECO:0000313" key="4">
    <source>
        <dbReference type="EMBL" id="KAA0049671.1"/>
    </source>
</evidence>
<dbReference type="CDD" id="cd09279">
    <property type="entry name" value="RNase_HI_like"/>
    <property type="match status" value="1"/>
</dbReference>
<dbReference type="PROSITE" id="PS50994">
    <property type="entry name" value="INTEGRASE"/>
    <property type="match status" value="1"/>
</dbReference>
<dbReference type="InterPro" id="IPR012337">
    <property type="entry name" value="RNaseH-like_sf"/>
</dbReference>
<proteinExistence type="predicted"/>
<dbReference type="InterPro" id="IPR036397">
    <property type="entry name" value="RNaseH_sf"/>
</dbReference>
<keyword evidence="1" id="KW-0233">DNA recombination</keyword>
<dbReference type="CDD" id="cd00303">
    <property type="entry name" value="retropepsin_like"/>
    <property type="match status" value="1"/>
</dbReference>
<dbReference type="Pfam" id="PF00665">
    <property type="entry name" value="rve"/>
    <property type="match status" value="1"/>
</dbReference>
<feature type="domain" description="Integrase catalytic" evidence="3">
    <location>
        <begin position="990"/>
        <end position="1151"/>
    </location>
</feature>
<dbReference type="InterPro" id="IPR021109">
    <property type="entry name" value="Peptidase_aspartic_dom_sf"/>
</dbReference>
<dbReference type="Gene3D" id="2.40.70.10">
    <property type="entry name" value="Acid Proteases"/>
    <property type="match status" value="1"/>
</dbReference>
<dbReference type="InterPro" id="IPR000477">
    <property type="entry name" value="RT_dom"/>
</dbReference>
<reference evidence="6 7" key="1">
    <citation type="submission" date="2019-08" db="EMBL/GenBank/DDBJ databases">
        <title>Draft genome sequences of two oriental melons (Cucumis melo L. var makuwa).</title>
        <authorList>
            <person name="Kwon S.-Y."/>
        </authorList>
    </citation>
    <scope>NUCLEOTIDE SEQUENCE [LARGE SCALE GENOMIC DNA]</scope>
    <source>
        <strain evidence="7">cv. Chang Bougi</strain>
        <strain evidence="6">cv. SW 3</strain>
        <tissue evidence="4">Leaf</tissue>
    </source>
</reference>
<evidence type="ECO:0000259" key="3">
    <source>
        <dbReference type="PROSITE" id="PS50994"/>
    </source>
</evidence>
<dbReference type="Proteomes" id="UP000321947">
    <property type="component" value="Unassembled WGS sequence"/>
</dbReference>
<dbReference type="GO" id="GO:0006310">
    <property type="term" value="P:DNA recombination"/>
    <property type="evidence" value="ECO:0007669"/>
    <property type="project" value="UniProtKB-KW"/>
</dbReference>
<dbReference type="AlphaFoldDB" id="A0A5A7U7X5"/>
<comment type="caution">
    <text evidence="4">The sequence shown here is derived from an EMBL/GenBank/DDBJ whole genome shotgun (WGS) entry which is preliminary data.</text>
</comment>
<evidence type="ECO:0000256" key="1">
    <source>
        <dbReference type="ARBA" id="ARBA00023172"/>
    </source>
</evidence>
<dbReference type="InterPro" id="IPR001584">
    <property type="entry name" value="Integrase_cat-core"/>
</dbReference>
<organism evidence="4 6">
    <name type="scientific">Cucumis melo var. makuwa</name>
    <name type="common">Oriental melon</name>
    <dbReference type="NCBI Taxonomy" id="1194695"/>
    <lineage>
        <taxon>Eukaryota</taxon>
        <taxon>Viridiplantae</taxon>
        <taxon>Streptophyta</taxon>
        <taxon>Embryophyta</taxon>
        <taxon>Tracheophyta</taxon>
        <taxon>Spermatophyta</taxon>
        <taxon>Magnoliopsida</taxon>
        <taxon>eudicotyledons</taxon>
        <taxon>Gunneridae</taxon>
        <taxon>Pentapetalae</taxon>
        <taxon>rosids</taxon>
        <taxon>fabids</taxon>
        <taxon>Cucurbitales</taxon>
        <taxon>Cucurbitaceae</taxon>
        <taxon>Benincaseae</taxon>
        <taxon>Cucumis</taxon>
    </lineage>
</organism>
<sequence>MTVEIPGPFAYKDNHVVPWKYECQFITDNVVSATIGGITRSGRCYTPDNLKDVSKEDEVRRRKGKAIEMAGEDDLNDLSKVFTEKTTLVEKETDHEVVSKEEACEFLKLIKQNKEIPPKGTGHTKTLHISVKCKDHHVARVLVDNGSSLNIISRSTLMKLLIDPSYLRPSTMVVTAFDGARREVIGDIDIPLKIGPSTFNVSFQVMDVNSSYNFLLGQPWIHSAGAVPSSLHQRLKFSIEGGQAIVYGEDDMFVTKTSALPYVEAIEEALESKEKFGLGYKPIASEWEKVRAKKKEKRSVLLMGREMKEERINIPHLFETFKPGELLFDTNQRKRCNKDSKILIAVISENTILHHPLVHQCSPRFELNNWEIKKTLEVTGFESTRVEGDVDDAIDFEVPICNLEQNIEEGEYDTSPELLRLIEQEEKKTMPYQETLKVINLGTLEEVKKVRIGTLASKQDQLDLVTLLHEFKDICAWSYQDMPGLDTEIIKEEVKKQFDAGFLAVVKYLIWVANIVPVPKKDRKVRMCVDYRDLNRASLKDNFPLPHIDVLVDNTAGFSTFSFMDGFSGCNQIKMAPEDQEKTTFITLWETFCYKVMPFGLKNTGATNQRAMVTLFHDLMHKEIKVYIDDMIAKFRLEEKHVVTLRRIAKWQVLLSEFDIVYITRKAIKGSVIADCLAELPIEDYEPMKFDFPDEDIMAIINTSPNTWTMMFDGATNEIGHGVGVILMSPDGKWYPLTAKLYFDCTNNMAEYEACSMGVRMAYEMKIKKLRVLGDSMLVVHQLNGEWETRDAKLIPYNDYICTIAQTFNSITFEHVPRESNQVTDALATLSAMFNVAYSENVQPIRMEKYKTPSYCMSLEREPNGKRWYHDIKHYIAYREYPPGASENSKRTIRRLAMEFFLNGEVLYKRNYGMTLLRCVDALETEKILEEIHEGVYRTHKNRHMMAMQVLRAGYFWLPMESNCIKYVRRCYKCQIYADKAHAPTFPLHVLTAPWPFSMWGLDVIGPIEPKASNGHRFILVAIDYFTKWVEAASYKSVTKQAVVKFIRKDIICRYRLPERIIINNGKNMNNKLMEELCSQFKVKHSNSTLYRPKMNEAVEAANKNIKKILEKMSVTYRDWHEMLPFPLHGYRILVRTSTGATPFSLVYGFKVVLPVKVEVPSLRVIQEVELDEAKWAQVRYE</sequence>
<dbReference type="Pfam" id="PF13650">
    <property type="entry name" value="Asp_protease_2"/>
    <property type="match status" value="1"/>
</dbReference>
<dbReference type="InterPro" id="IPR043128">
    <property type="entry name" value="Rev_trsase/Diguanyl_cyclase"/>
</dbReference>
<dbReference type="EMBL" id="SSTE01012063">
    <property type="protein sequence ID" value="KAA0049671.1"/>
    <property type="molecule type" value="Genomic_DNA"/>
</dbReference>
<dbReference type="Gene3D" id="3.10.10.10">
    <property type="entry name" value="HIV Type 1 Reverse Transcriptase, subunit A, domain 1"/>
    <property type="match status" value="1"/>
</dbReference>
<protein>
    <submittedName>
        <fullName evidence="4">Uncharacterized protein</fullName>
    </submittedName>
</protein>
<dbReference type="Proteomes" id="UP000321393">
    <property type="component" value="Unassembled WGS sequence"/>
</dbReference>
<dbReference type="PROSITE" id="PS50879">
    <property type="entry name" value="RNASE_H_1"/>
    <property type="match status" value="1"/>
</dbReference>
<dbReference type="InterPro" id="IPR002156">
    <property type="entry name" value="RNaseH_domain"/>
</dbReference>
<dbReference type="SUPFAM" id="SSF53098">
    <property type="entry name" value="Ribonuclease H-like"/>
    <property type="match status" value="1"/>
</dbReference>
<dbReference type="GO" id="GO:0003676">
    <property type="term" value="F:nucleic acid binding"/>
    <property type="evidence" value="ECO:0007669"/>
    <property type="project" value="InterPro"/>
</dbReference>
<accession>A0A5A7U7X5</accession>
<dbReference type="Pfam" id="PF00078">
    <property type="entry name" value="RVT_1"/>
    <property type="match status" value="1"/>
</dbReference>
<dbReference type="EMBL" id="SSTD01010321">
    <property type="protein sequence ID" value="TYK12201.1"/>
    <property type="molecule type" value="Genomic_DNA"/>
</dbReference>
<dbReference type="GO" id="GO:0004523">
    <property type="term" value="F:RNA-DNA hybrid ribonuclease activity"/>
    <property type="evidence" value="ECO:0007669"/>
    <property type="project" value="InterPro"/>
</dbReference>
<dbReference type="SUPFAM" id="SSF50630">
    <property type="entry name" value="Acid proteases"/>
    <property type="match status" value="1"/>
</dbReference>
<dbReference type="Pfam" id="PF13456">
    <property type="entry name" value="RVT_3"/>
    <property type="match status" value="1"/>
</dbReference>
<dbReference type="Pfam" id="PF17921">
    <property type="entry name" value="Integrase_H2C2"/>
    <property type="match status" value="1"/>
</dbReference>
<dbReference type="PANTHER" id="PTHR48475">
    <property type="entry name" value="RIBONUCLEASE H"/>
    <property type="match status" value="1"/>
</dbReference>
<dbReference type="InterPro" id="IPR043502">
    <property type="entry name" value="DNA/RNA_pol_sf"/>
</dbReference>
<dbReference type="SUPFAM" id="SSF56672">
    <property type="entry name" value="DNA/RNA polymerases"/>
    <property type="match status" value="1"/>
</dbReference>
<dbReference type="PANTHER" id="PTHR48475:SF1">
    <property type="entry name" value="RNASE H TYPE-1 DOMAIN-CONTAINING PROTEIN"/>
    <property type="match status" value="1"/>
</dbReference>
<dbReference type="Gene3D" id="3.30.420.10">
    <property type="entry name" value="Ribonuclease H-like superfamily/Ribonuclease H"/>
    <property type="match status" value="2"/>
</dbReference>
<gene>
    <name evidence="5" type="ORF">E5676_scaffold106G001520</name>
    <name evidence="4" type="ORF">E6C27_scaffold76G00060</name>
</gene>
<name>A0A5A7U7X5_CUCMM</name>